<evidence type="ECO:0000259" key="5">
    <source>
        <dbReference type="PROSITE" id="PS51671"/>
    </source>
</evidence>
<sequence length="287" mass="32702">MEQRRYILTLICPDRTGIVSELSTFFARRGGWVVEADFFTDDASGRFFTRLSVRAESIQMSFEQLRAEVAEFITDPAATWTLWDTERRKKVAILVTRESHCLHDLLGRIDRGELPADVTCVIGNHDDLRPMVESRGLDFHHVPFPADAVGKRRAFDEVAGIVEKHEPDAVVLAKFMQILPADLCERWAGRAINIHHSFLPSFMGARPYHQAYTRGVKLIGATCHYATTDLDDGPIIEQDVTRVSHKDFPDDLKRIGRDVETQVLARGLRWHLEDRVLVHGNRTVIFT</sequence>
<dbReference type="PANTHER" id="PTHR42706">
    <property type="entry name" value="FORMYLTETRAHYDROFOLATE DEFORMYLASE"/>
    <property type="match status" value="1"/>
</dbReference>
<dbReference type="PIRSF" id="PIRSF036480">
    <property type="entry name" value="FormyFH4_hydr"/>
    <property type="match status" value="1"/>
</dbReference>
<dbReference type="InterPro" id="IPR041729">
    <property type="entry name" value="Formyl-FH4-Hydrolase_C"/>
</dbReference>
<proteinExistence type="inferred from homology"/>
<evidence type="ECO:0000256" key="4">
    <source>
        <dbReference type="NCBIfam" id="TIGR00655"/>
    </source>
</evidence>
<dbReference type="InterPro" id="IPR002912">
    <property type="entry name" value="ACT_dom"/>
</dbReference>
<gene>
    <name evidence="3" type="primary">purU</name>
    <name evidence="6" type="ORF">CDOO_02135</name>
</gene>
<dbReference type="SUPFAM" id="SSF55021">
    <property type="entry name" value="ACT-like"/>
    <property type="match status" value="1"/>
</dbReference>
<name>A0A097IDI8_9CORY</name>
<accession>A0A097IDI8</accession>
<feature type="active site" evidence="3">
    <location>
        <position position="231"/>
    </location>
</feature>
<keyword evidence="7" id="KW-1185">Reference proteome</keyword>
<dbReference type="GO" id="GO:0008864">
    <property type="term" value="F:formyltetrahydrofolate deformylase activity"/>
    <property type="evidence" value="ECO:0007669"/>
    <property type="project" value="UniProtKB-UniRule"/>
</dbReference>
<evidence type="ECO:0000256" key="2">
    <source>
        <dbReference type="ARBA" id="ARBA00022801"/>
    </source>
</evidence>
<dbReference type="KEGG" id="cdo:CDOO_02135"/>
<dbReference type="Gene3D" id="3.40.50.170">
    <property type="entry name" value="Formyl transferase, N-terminal domain"/>
    <property type="match status" value="1"/>
</dbReference>
<dbReference type="SUPFAM" id="SSF53328">
    <property type="entry name" value="Formyltransferase"/>
    <property type="match status" value="1"/>
</dbReference>
<dbReference type="Gene3D" id="3.30.70.260">
    <property type="match status" value="1"/>
</dbReference>
<protein>
    <recommendedName>
        <fullName evidence="3 4">Formyltetrahydrofolate deformylase</fullName>
        <ecNumber evidence="3 4">3.5.1.10</ecNumber>
    </recommendedName>
    <alternativeName>
        <fullName evidence="3">Formyl-FH(4) hydrolase</fullName>
    </alternativeName>
</protein>
<evidence type="ECO:0000313" key="6">
    <source>
        <dbReference type="EMBL" id="AIT60184.1"/>
    </source>
</evidence>
<dbReference type="InterPro" id="IPR004810">
    <property type="entry name" value="PurU"/>
</dbReference>
<evidence type="ECO:0000313" key="7">
    <source>
        <dbReference type="Proteomes" id="UP000029914"/>
    </source>
</evidence>
<dbReference type="InterPro" id="IPR045865">
    <property type="entry name" value="ACT-like_dom_sf"/>
</dbReference>
<keyword evidence="3" id="KW-0658">Purine biosynthesis</keyword>
<dbReference type="AlphaFoldDB" id="A0A097IDI8"/>
<comment type="catalytic activity">
    <reaction evidence="3">
        <text>(6R)-10-formyltetrahydrofolate + H2O = (6S)-5,6,7,8-tetrahydrofolate + formate + H(+)</text>
        <dbReference type="Rhea" id="RHEA:19833"/>
        <dbReference type="ChEBI" id="CHEBI:15377"/>
        <dbReference type="ChEBI" id="CHEBI:15378"/>
        <dbReference type="ChEBI" id="CHEBI:15740"/>
        <dbReference type="ChEBI" id="CHEBI:57453"/>
        <dbReference type="ChEBI" id="CHEBI:195366"/>
        <dbReference type="EC" id="3.5.1.10"/>
    </reaction>
</comment>
<comment type="similarity">
    <text evidence="3">Belongs to the PurU family.</text>
</comment>
<dbReference type="HOGENOM" id="CLU_038395_3_0_11"/>
<comment type="pathway">
    <text evidence="3">Purine metabolism; IMP biosynthesis via de novo pathway; formate from 10-formyl-5,6,7,8-tetrahydrofolate: step 1/1.</text>
</comment>
<dbReference type="STRING" id="558173.CDOO_02135"/>
<dbReference type="OrthoDB" id="9806170at2"/>
<dbReference type="GO" id="GO:0006730">
    <property type="term" value="P:one-carbon metabolic process"/>
    <property type="evidence" value="ECO:0007669"/>
    <property type="project" value="UniProtKB-KW"/>
</dbReference>
<evidence type="ECO:0000256" key="1">
    <source>
        <dbReference type="ARBA" id="ARBA00022563"/>
    </source>
</evidence>
<dbReference type="PANTHER" id="PTHR42706:SF1">
    <property type="entry name" value="FORMYLTETRAHYDROFOLATE DEFORMYLASE 2, MITOCHONDRIAL"/>
    <property type="match status" value="1"/>
</dbReference>
<dbReference type="GO" id="GO:0006189">
    <property type="term" value="P:'de novo' IMP biosynthetic process"/>
    <property type="evidence" value="ECO:0007669"/>
    <property type="project" value="UniProtKB-UniRule"/>
</dbReference>
<reference evidence="6 7" key="1">
    <citation type="submission" date="2013-09" db="EMBL/GenBank/DDBJ databases">
        <title>Complete genome sequence of Corynebacterium doosanense CAU 212(T) (=DSM 45436(T)), isolated from activated sludge.</title>
        <authorList>
            <person name="Schaffert L."/>
            <person name="Albersmeier A."/>
            <person name="Kalinowski J."/>
            <person name="Ruckert C."/>
        </authorList>
    </citation>
    <scope>NUCLEOTIDE SEQUENCE [LARGE SCALE GENOMIC DNA]</scope>
    <source>
        <strain evidence="6 7">CAU 212</strain>
    </source>
</reference>
<keyword evidence="1 3" id="KW-0554">One-carbon metabolism</keyword>
<dbReference type="Proteomes" id="UP000029914">
    <property type="component" value="Chromosome"/>
</dbReference>
<dbReference type="NCBIfam" id="NF004684">
    <property type="entry name" value="PRK06027.1"/>
    <property type="match status" value="1"/>
</dbReference>
<dbReference type="InterPro" id="IPR002376">
    <property type="entry name" value="Formyl_transf_N"/>
</dbReference>
<dbReference type="CDD" id="cd04875">
    <property type="entry name" value="ACT_F4HF-DF"/>
    <property type="match status" value="1"/>
</dbReference>
<dbReference type="InterPro" id="IPR044074">
    <property type="entry name" value="PurU_ACT"/>
</dbReference>
<dbReference type="InterPro" id="IPR036477">
    <property type="entry name" value="Formyl_transf_N_sf"/>
</dbReference>
<evidence type="ECO:0000256" key="3">
    <source>
        <dbReference type="HAMAP-Rule" id="MF_01927"/>
    </source>
</evidence>
<dbReference type="EC" id="3.5.1.10" evidence="3 4"/>
<comment type="function">
    <text evidence="3">Catalyzes the hydrolysis of 10-formyltetrahydrofolate (formyl-FH4) to formate and tetrahydrofolate (FH4).</text>
</comment>
<dbReference type="eggNOG" id="COG0788">
    <property type="taxonomic scope" value="Bacteria"/>
</dbReference>
<dbReference type="CDD" id="cd08648">
    <property type="entry name" value="FMT_core_Formyl-FH4-Hydrolase_C"/>
    <property type="match status" value="1"/>
</dbReference>
<feature type="domain" description="ACT" evidence="5">
    <location>
        <begin position="7"/>
        <end position="86"/>
    </location>
</feature>
<dbReference type="PRINTS" id="PR01575">
    <property type="entry name" value="FFH4HYDRLASE"/>
</dbReference>
<dbReference type="PROSITE" id="PS51671">
    <property type="entry name" value="ACT"/>
    <property type="match status" value="1"/>
</dbReference>
<dbReference type="EMBL" id="CP006764">
    <property type="protein sequence ID" value="AIT60184.1"/>
    <property type="molecule type" value="Genomic_DNA"/>
</dbReference>
<dbReference type="RefSeq" id="WP_018021424.1">
    <property type="nucleotide sequence ID" value="NZ_AQUX01000002.1"/>
</dbReference>
<dbReference type="UniPathway" id="UPA00074">
    <property type="reaction ID" value="UER00170"/>
</dbReference>
<organism evidence="6 7">
    <name type="scientific">Corynebacterium doosanense CAU 212 = DSM 45436</name>
    <dbReference type="NCBI Taxonomy" id="558173"/>
    <lineage>
        <taxon>Bacteria</taxon>
        <taxon>Bacillati</taxon>
        <taxon>Actinomycetota</taxon>
        <taxon>Actinomycetes</taxon>
        <taxon>Mycobacteriales</taxon>
        <taxon>Corynebacteriaceae</taxon>
        <taxon>Corynebacterium</taxon>
    </lineage>
</organism>
<dbReference type="NCBIfam" id="TIGR00655">
    <property type="entry name" value="PurU"/>
    <property type="match status" value="1"/>
</dbReference>
<dbReference type="Pfam" id="PF00551">
    <property type="entry name" value="Formyl_trans_N"/>
    <property type="match status" value="1"/>
</dbReference>
<keyword evidence="2 3" id="KW-0378">Hydrolase</keyword>
<dbReference type="HAMAP" id="MF_01927">
    <property type="entry name" value="PurU"/>
    <property type="match status" value="1"/>
</dbReference>